<dbReference type="PANTHER" id="PTHR43884:SF12">
    <property type="entry name" value="ISOVALERYL-COA DEHYDROGENASE, MITOCHONDRIAL-RELATED"/>
    <property type="match status" value="1"/>
</dbReference>
<organism evidence="2 3">
    <name type="scientific">Bacillus selenitireducens (strain ATCC 700615 / DSM 15326 / MLS10)</name>
    <dbReference type="NCBI Taxonomy" id="439292"/>
    <lineage>
        <taxon>Bacteria</taxon>
        <taxon>Bacillati</taxon>
        <taxon>Bacillota</taxon>
        <taxon>Bacilli</taxon>
        <taxon>Bacillales</taxon>
        <taxon>Bacillaceae</taxon>
        <taxon>Salisediminibacterium</taxon>
    </lineage>
</organism>
<dbReference type="InterPro" id="IPR046373">
    <property type="entry name" value="Acyl-CoA_Oxase/DH_mid-dom_sf"/>
</dbReference>
<dbReference type="InterPro" id="IPR009100">
    <property type="entry name" value="AcylCoA_DH/oxidase_NM_dom_sf"/>
</dbReference>
<dbReference type="Gene3D" id="2.40.110.10">
    <property type="entry name" value="Butyryl-CoA Dehydrogenase, subunit A, domain 2"/>
    <property type="match status" value="1"/>
</dbReference>
<evidence type="ECO:0000313" key="3">
    <source>
        <dbReference type="Proteomes" id="UP000000271"/>
    </source>
</evidence>
<protein>
    <submittedName>
        <fullName evidence="2">Acyl-CoA dehydrogenase</fullName>
    </submittedName>
</protein>
<reference evidence="2" key="1">
    <citation type="submission" date="2009-10" db="EMBL/GenBank/DDBJ databases">
        <title>Complete sequence of Bacillus selenitireducens MLS10.</title>
        <authorList>
            <consortium name="US DOE Joint Genome Institute"/>
            <person name="Lucas S."/>
            <person name="Copeland A."/>
            <person name="Lapidus A."/>
            <person name="Glavina del Rio T."/>
            <person name="Dalin E."/>
            <person name="Tice H."/>
            <person name="Bruce D."/>
            <person name="Goodwin L."/>
            <person name="Pitluck S."/>
            <person name="Sims D."/>
            <person name="Brettin T."/>
            <person name="Detter J.C."/>
            <person name="Han C."/>
            <person name="Larimer F."/>
            <person name="Land M."/>
            <person name="Hauser L."/>
            <person name="Kyrpides N."/>
            <person name="Ovchinnikova G."/>
            <person name="Stolz J."/>
        </authorList>
    </citation>
    <scope>NUCLEOTIDE SEQUENCE [LARGE SCALE GENOMIC DNA]</scope>
    <source>
        <strain evidence="2">MLS10</strain>
    </source>
</reference>
<feature type="domain" description="Acyl-CoA dehydrogenase/oxidase N-terminal" evidence="1">
    <location>
        <begin position="7"/>
        <end position="105"/>
    </location>
</feature>
<dbReference type="RefSeq" id="WP_013173610.1">
    <property type="nucleotide sequence ID" value="NC_014219.1"/>
</dbReference>
<dbReference type="SUPFAM" id="SSF56645">
    <property type="entry name" value="Acyl-CoA dehydrogenase NM domain-like"/>
    <property type="match status" value="1"/>
</dbReference>
<gene>
    <name evidence="2" type="ordered locus">Bsel_2696</name>
</gene>
<name>D6XYC5_BACIE</name>
<dbReference type="InterPro" id="IPR037069">
    <property type="entry name" value="AcylCoA_DH/ox_N_sf"/>
</dbReference>
<accession>D6XYC5</accession>
<dbReference type="OrthoDB" id="2564795at2"/>
<dbReference type="GO" id="GO:0050660">
    <property type="term" value="F:flavin adenine dinucleotide binding"/>
    <property type="evidence" value="ECO:0007669"/>
    <property type="project" value="InterPro"/>
</dbReference>
<dbReference type="PANTHER" id="PTHR43884">
    <property type="entry name" value="ACYL-COA DEHYDROGENASE"/>
    <property type="match status" value="1"/>
</dbReference>
<dbReference type="eggNOG" id="COG1960">
    <property type="taxonomic scope" value="Bacteria"/>
</dbReference>
<dbReference type="STRING" id="439292.Bsel_2696"/>
<dbReference type="Pfam" id="PF02771">
    <property type="entry name" value="Acyl-CoA_dh_N"/>
    <property type="match status" value="1"/>
</dbReference>
<evidence type="ECO:0000259" key="1">
    <source>
        <dbReference type="Pfam" id="PF02771"/>
    </source>
</evidence>
<dbReference type="InterPro" id="IPR013786">
    <property type="entry name" value="AcylCoA_DH/ox_N"/>
</dbReference>
<dbReference type="EMBL" id="CP001791">
    <property type="protein sequence ID" value="ADI00194.1"/>
    <property type="molecule type" value="Genomic_DNA"/>
</dbReference>
<dbReference type="Gene3D" id="1.10.540.10">
    <property type="entry name" value="Acyl-CoA dehydrogenase/oxidase, N-terminal domain"/>
    <property type="match status" value="1"/>
</dbReference>
<sequence>MIMDYETAVDDILETKLKPLVKPIDREAYYPREVIGELAEAGAFIQGTNRLHEQITREIRLVEQVSAYCMTTGFNLWCHLAALTYVRHTRNRRLKERFLPLLESGAVIGGTGLSNPMKYYAGLESLHLKAEEQPGGYVIHGVLPSVSNLGDGHRFGVIAETFDNRRIMAFVSCDHPNLHMQEKADYLGLNGSATYACRFEGVVISDEEVLSDDADLFIKDIRPSFVAYQVPIGLGVAAASVRGMEKHVNRQSGCNAYLPVQPADIKERAAAMSDSLARLSKDGRVLSAWEELLEIRRATAELVLDAVQAGMLHAGGSGYKQTSHEARRLREAYFFVNLTPTVKQLGKMLDSNGA</sequence>
<proteinExistence type="predicted"/>
<dbReference type="AlphaFoldDB" id="D6XYC5"/>
<evidence type="ECO:0000313" key="2">
    <source>
        <dbReference type="EMBL" id="ADI00194.1"/>
    </source>
</evidence>
<dbReference type="HOGENOM" id="CLU_063432_0_0_9"/>
<dbReference type="Proteomes" id="UP000000271">
    <property type="component" value="Chromosome"/>
</dbReference>
<dbReference type="GO" id="GO:0003995">
    <property type="term" value="F:acyl-CoA dehydrogenase activity"/>
    <property type="evidence" value="ECO:0007669"/>
    <property type="project" value="TreeGrafter"/>
</dbReference>
<keyword evidence="3" id="KW-1185">Reference proteome</keyword>
<dbReference type="KEGG" id="bse:Bsel_2696"/>